<evidence type="ECO:0000259" key="3">
    <source>
        <dbReference type="Pfam" id="PF17746"/>
    </source>
</evidence>
<comment type="similarity">
    <text evidence="1">Belongs to the SfsA family.</text>
</comment>
<dbReference type="EMBL" id="RJUL01000001">
    <property type="protein sequence ID" value="ROQ30476.1"/>
    <property type="molecule type" value="Genomic_DNA"/>
</dbReference>
<gene>
    <name evidence="1" type="primary">sfsA</name>
    <name evidence="4" type="ORF">EDC28_101162</name>
</gene>
<dbReference type="Gene3D" id="2.40.50.580">
    <property type="match status" value="1"/>
</dbReference>
<dbReference type="Pfam" id="PF17746">
    <property type="entry name" value="SfsA_N"/>
    <property type="match status" value="1"/>
</dbReference>
<dbReference type="Gene3D" id="3.40.1350.60">
    <property type="match status" value="1"/>
</dbReference>
<protein>
    <recommendedName>
        <fullName evidence="1">Sugar fermentation stimulation protein homolog</fullName>
    </recommendedName>
</protein>
<dbReference type="CDD" id="cd22359">
    <property type="entry name" value="SfsA-like_bacterial"/>
    <property type="match status" value="1"/>
</dbReference>
<evidence type="ECO:0000313" key="5">
    <source>
        <dbReference type="Proteomes" id="UP000268033"/>
    </source>
</evidence>
<evidence type="ECO:0000313" key="4">
    <source>
        <dbReference type="EMBL" id="ROQ30476.1"/>
    </source>
</evidence>
<dbReference type="InterPro" id="IPR041465">
    <property type="entry name" value="SfsA_N"/>
</dbReference>
<dbReference type="PANTHER" id="PTHR30545">
    <property type="entry name" value="SUGAR FERMENTATION STIMULATION PROTEIN A"/>
    <property type="match status" value="1"/>
</dbReference>
<feature type="domain" description="Sugar fermentation stimulation protein C-terminal" evidence="2">
    <location>
        <begin position="82"/>
        <end position="219"/>
    </location>
</feature>
<name>A0A3N1Q0X5_9GAMM</name>
<dbReference type="InterPro" id="IPR040452">
    <property type="entry name" value="SfsA_C"/>
</dbReference>
<feature type="domain" description="SfsA N-terminal OB" evidence="3">
    <location>
        <begin position="13"/>
        <end position="78"/>
    </location>
</feature>
<dbReference type="HAMAP" id="MF_00095">
    <property type="entry name" value="SfsA"/>
    <property type="match status" value="1"/>
</dbReference>
<dbReference type="STRING" id="584787.GCA_001247655_01756"/>
<proteinExistence type="inferred from homology"/>
<dbReference type="GO" id="GO:0003677">
    <property type="term" value="F:DNA binding"/>
    <property type="evidence" value="ECO:0007669"/>
    <property type="project" value="InterPro"/>
</dbReference>
<reference evidence="4 5" key="1">
    <citation type="submission" date="2018-11" db="EMBL/GenBank/DDBJ databases">
        <title>Genomic Encyclopedia of Type Strains, Phase IV (KMG-IV): sequencing the most valuable type-strain genomes for metagenomic binning, comparative biology and taxonomic classification.</title>
        <authorList>
            <person name="Goeker M."/>
        </authorList>
    </citation>
    <scope>NUCLEOTIDE SEQUENCE [LARGE SCALE GENOMIC DNA]</scope>
    <source>
        <strain evidence="4 5">DSM 21945</strain>
    </source>
</reference>
<dbReference type="Pfam" id="PF03749">
    <property type="entry name" value="SfsA"/>
    <property type="match status" value="1"/>
</dbReference>
<dbReference type="PANTHER" id="PTHR30545:SF2">
    <property type="entry name" value="SUGAR FERMENTATION STIMULATION PROTEIN A"/>
    <property type="match status" value="1"/>
</dbReference>
<dbReference type="AlphaFoldDB" id="A0A3N1Q0X5"/>
<comment type="caution">
    <text evidence="4">The sequence shown here is derived from an EMBL/GenBank/DDBJ whole genome shotgun (WGS) entry which is preliminary data.</text>
</comment>
<keyword evidence="5" id="KW-1185">Reference proteome</keyword>
<sequence length="231" mass="24924">MKFQPPLEKALLLKRYKRFLADIDGDRGALTVHCANTGAMTGCGDSGDTIWYRFDPSPKKKLPGSWELTEKDGNLICINTARANALVKEALDNGAIEALSWAETVLPEQDDGHGSRMDFVLEGQGRRLWLEVKSVTLLTDNGVGAFPDAVSSRALKHLDALMAKVAGGEEAALLFTVLHSGINQVRAAAEIDPVYAQRLKDAAKAGVQVLAVKANIEIEGMVIDKSVKVVI</sequence>
<dbReference type="NCBIfam" id="TIGR00230">
    <property type="entry name" value="sfsA"/>
    <property type="match status" value="1"/>
</dbReference>
<evidence type="ECO:0000256" key="1">
    <source>
        <dbReference type="HAMAP-Rule" id="MF_00095"/>
    </source>
</evidence>
<dbReference type="Proteomes" id="UP000268033">
    <property type="component" value="Unassembled WGS sequence"/>
</dbReference>
<evidence type="ECO:0000259" key="2">
    <source>
        <dbReference type="Pfam" id="PF03749"/>
    </source>
</evidence>
<accession>A0A3N1Q0X5</accession>
<dbReference type="RefSeq" id="WP_123420349.1">
    <property type="nucleotide sequence ID" value="NZ_RJUL01000001.1"/>
</dbReference>
<dbReference type="InterPro" id="IPR005224">
    <property type="entry name" value="SfsA"/>
</dbReference>
<organism evidence="4 5">
    <name type="scientific">Gallaecimonas pentaromativorans</name>
    <dbReference type="NCBI Taxonomy" id="584787"/>
    <lineage>
        <taxon>Bacteria</taxon>
        <taxon>Pseudomonadati</taxon>
        <taxon>Pseudomonadota</taxon>
        <taxon>Gammaproteobacteria</taxon>
        <taxon>Enterobacterales</taxon>
        <taxon>Gallaecimonadaceae</taxon>
        <taxon>Gallaecimonas</taxon>
    </lineage>
</organism>